<keyword evidence="4" id="KW-0808">Transferase</keyword>
<evidence type="ECO:0000259" key="5">
    <source>
        <dbReference type="PROSITE" id="PS50011"/>
    </source>
</evidence>
<dbReference type="InterPro" id="IPR011009">
    <property type="entry name" value="Kinase-like_dom_sf"/>
</dbReference>
<dbReference type="EMBL" id="CT868055">
    <property type="protein sequence ID" value="CAK67897.1"/>
    <property type="molecule type" value="Genomic_DNA"/>
</dbReference>
<evidence type="ECO:0000313" key="7">
    <source>
        <dbReference type="Proteomes" id="UP000000600"/>
    </source>
</evidence>
<keyword evidence="4" id="KW-0418">Kinase</keyword>
<dbReference type="SUPFAM" id="SSF56112">
    <property type="entry name" value="Protein kinase-like (PK-like)"/>
    <property type="match status" value="1"/>
</dbReference>
<sequence length="420" mass="49242">MKTSSYSFIGIRKHFWKEVFYNIQLYQDAIEMTEIKSKSPKYILPLKLSTVIEITGQVSKNNRNFSGFQFKYKDTTKLMNCRSSDIAIFMDMVSNQITFLNITMFYQAIEIIGRGSSSSVSVLIDTYSQEQFAVKSIDKEYLQKNDKLQILFENEVKILQELTKYNNQNYFVHLYRVFESKTSYYLIQNLMKGKSLTAYYNKIKKQSDTKLFSSDIIKLIMRRLLSGVSLLHCHRIIHRDLKPDNLLLLEPNNVDTLAIADFGLATYSNVEKQNSQLSNRYSYPICGTKGYMAPEITHYKDGQIKYDEQIDIYSIGVIFIWLYFFYNPRLTGDIDRHNPKLLKLDSITQNLMNNLLKSNPKERLSAQAALDHPYFQTDETTKKTFQSQYGFENVDCDSIIQHEDLKNYYLPMMKKPQRQI</sequence>
<dbReference type="GO" id="GO:0007165">
    <property type="term" value="P:signal transduction"/>
    <property type="evidence" value="ECO:0000318"/>
    <property type="project" value="GO_Central"/>
</dbReference>
<feature type="binding site" evidence="3">
    <location>
        <position position="135"/>
    </location>
    <ligand>
        <name>ATP</name>
        <dbReference type="ChEBI" id="CHEBI:30616"/>
    </ligand>
</feature>
<dbReference type="KEGG" id="ptm:GSPATT00036678001"/>
<feature type="domain" description="Protein kinase" evidence="5">
    <location>
        <begin position="106"/>
        <end position="375"/>
    </location>
</feature>
<reference evidence="6 7" key="1">
    <citation type="journal article" date="2006" name="Nature">
        <title>Global trends of whole-genome duplications revealed by the ciliate Paramecium tetraurelia.</title>
        <authorList>
            <consortium name="Genoscope"/>
            <person name="Aury J.-M."/>
            <person name="Jaillon O."/>
            <person name="Duret L."/>
            <person name="Noel B."/>
            <person name="Jubin C."/>
            <person name="Porcel B.M."/>
            <person name="Segurens B."/>
            <person name="Daubin V."/>
            <person name="Anthouard V."/>
            <person name="Aiach N."/>
            <person name="Arnaiz O."/>
            <person name="Billaut A."/>
            <person name="Beisson J."/>
            <person name="Blanc I."/>
            <person name="Bouhouche K."/>
            <person name="Camara F."/>
            <person name="Duharcourt S."/>
            <person name="Guigo R."/>
            <person name="Gogendeau D."/>
            <person name="Katinka M."/>
            <person name="Keller A.-M."/>
            <person name="Kissmehl R."/>
            <person name="Klotz C."/>
            <person name="Koll F."/>
            <person name="Le Moue A."/>
            <person name="Lepere C."/>
            <person name="Malinsky S."/>
            <person name="Nowacki M."/>
            <person name="Nowak J.K."/>
            <person name="Plattner H."/>
            <person name="Poulain J."/>
            <person name="Ruiz F."/>
            <person name="Serrano V."/>
            <person name="Zagulski M."/>
            <person name="Dessen P."/>
            <person name="Betermier M."/>
            <person name="Weissenbach J."/>
            <person name="Scarpelli C."/>
            <person name="Schachter V."/>
            <person name="Sperling L."/>
            <person name="Meyer E."/>
            <person name="Cohen J."/>
            <person name="Wincker P."/>
        </authorList>
    </citation>
    <scope>NUCLEOTIDE SEQUENCE [LARGE SCALE GENOMIC DNA]</scope>
    <source>
        <strain evidence="6 7">Stock d4-2</strain>
    </source>
</reference>
<protein>
    <recommendedName>
        <fullName evidence="5">Protein kinase domain-containing protein</fullName>
    </recommendedName>
</protein>
<dbReference type="RefSeq" id="XP_001435294.1">
    <property type="nucleotide sequence ID" value="XM_001435257.1"/>
</dbReference>
<dbReference type="PROSITE" id="PS50011">
    <property type="entry name" value="PROTEIN_KINASE_DOM"/>
    <property type="match status" value="1"/>
</dbReference>
<accession>A0CAT0</accession>
<dbReference type="OMA" id="LLHCHRI"/>
<dbReference type="InParanoid" id="A0CAT0"/>
<dbReference type="HOGENOM" id="CLU_000288_177_2_1"/>
<evidence type="ECO:0000256" key="4">
    <source>
        <dbReference type="RuleBase" id="RU000304"/>
    </source>
</evidence>
<dbReference type="PANTHER" id="PTHR44167">
    <property type="entry name" value="OVARIAN-SPECIFIC SERINE/THREONINE-PROTEIN KINASE LOK-RELATED"/>
    <property type="match status" value="1"/>
</dbReference>
<keyword evidence="7" id="KW-1185">Reference proteome</keyword>
<evidence type="ECO:0000256" key="3">
    <source>
        <dbReference type="PROSITE-ProRule" id="PRU10141"/>
    </source>
</evidence>
<keyword evidence="2 3" id="KW-0067">ATP-binding</keyword>
<dbReference type="PROSITE" id="PS00108">
    <property type="entry name" value="PROTEIN_KINASE_ST"/>
    <property type="match status" value="1"/>
</dbReference>
<dbReference type="SMART" id="SM00220">
    <property type="entry name" value="S_TKc"/>
    <property type="match status" value="1"/>
</dbReference>
<dbReference type="Pfam" id="PF00069">
    <property type="entry name" value="Pkinase"/>
    <property type="match status" value="1"/>
</dbReference>
<dbReference type="PROSITE" id="PS00107">
    <property type="entry name" value="PROTEIN_KINASE_ATP"/>
    <property type="match status" value="1"/>
</dbReference>
<dbReference type="Proteomes" id="UP000000600">
    <property type="component" value="Unassembled WGS sequence"/>
</dbReference>
<dbReference type="InterPro" id="IPR008271">
    <property type="entry name" value="Ser/Thr_kinase_AS"/>
</dbReference>
<dbReference type="AlphaFoldDB" id="A0CAT0"/>
<name>A0CAT0_PARTE</name>
<organism evidence="6 7">
    <name type="scientific">Paramecium tetraurelia</name>
    <dbReference type="NCBI Taxonomy" id="5888"/>
    <lineage>
        <taxon>Eukaryota</taxon>
        <taxon>Sar</taxon>
        <taxon>Alveolata</taxon>
        <taxon>Ciliophora</taxon>
        <taxon>Intramacronucleata</taxon>
        <taxon>Oligohymenophorea</taxon>
        <taxon>Peniculida</taxon>
        <taxon>Parameciidae</taxon>
        <taxon>Paramecium</taxon>
    </lineage>
</organism>
<dbReference type="GeneID" id="5021079"/>
<dbReference type="eggNOG" id="KOG0032">
    <property type="taxonomic scope" value="Eukaryota"/>
</dbReference>
<dbReference type="PANTHER" id="PTHR44167:SF18">
    <property type="entry name" value="PROTEIN KINASE DOMAIN-CONTAINING PROTEIN"/>
    <property type="match status" value="1"/>
</dbReference>
<evidence type="ECO:0000313" key="6">
    <source>
        <dbReference type="EMBL" id="CAK67897.1"/>
    </source>
</evidence>
<dbReference type="GO" id="GO:0004674">
    <property type="term" value="F:protein serine/threonine kinase activity"/>
    <property type="evidence" value="ECO:0000318"/>
    <property type="project" value="GO_Central"/>
</dbReference>
<dbReference type="OrthoDB" id="5979581at2759"/>
<dbReference type="Gene3D" id="1.10.510.10">
    <property type="entry name" value="Transferase(Phosphotransferase) domain 1"/>
    <property type="match status" value="1"/>
</dbReference>
<dbReference type="InterPro" id="IPR000719">
    <property type="entry name" value="Prot_kinase_dom"/>
</dbReference>
<keyword evidence="4" id="KW-0723">Serine/threonine-protein kinase</keyword>
<evidence type="ECO:0000256" key="2">
    <source>
        <dbReference type="ARBA" id="ARBA00022840"/>
    </source>
</evidence>
<dbReference type="GO" id="GO:0005524">
    <property type="term" value="F:ATP binding"/>
    <property type="evidence" value="ECO:0007669"/>
    <property type="project" value="UniProtKB-UniRule"/>
</dbReference>
<keyword evidence="1 3" id="KW-0547">Nucleotide-binding</keyword>
<comment type="similarity">
    <text evidence="4">Belongs to the protein kinase superfamily.</text>
</comment>
<proteinExistence type="inferred from homology"/>
<dbReference type="InterPro" id="IPR017441">
    <property type="entry name" value="Protein_kinase_ATP_BS"/>
</dbReference>
<evidence type="ECO:0000256" key="1">
    <source>
        <dbReference type="ARBA" id="ARBA00022741"/>
    </source>
</evidence>
<gene>
    <name evidence="6" type="ORF">GSPATT00036678001</name>
</gene>